<organism evidence="2 3">
    <name type="scientific">Cardiobacterium valvarum F0432</name>
    <dbReference type="NCBI Taxonomy" id="797473"/>
    <lineage>
        <taxon>Bacteria</taxon>
        <taxon>Pseudomonadati</taxon>
        <taxon>Pseudomonadota</taxon>
        <taxon>Gammaproteobacteria</taxon>
        <taxon>Cardiobacteriales</taxon>
        <taxon>Cardiobacteriaceae</taxon>
        <taxon>Cardiobacterium</taxon>
    </lineage>
</organism>
<dbReference type="InterPro" id="IPR051266">
    <property type="entry name" value="CLCR"/>
</dbReference>
<dbReference type="Pfam" id="PF00092">
    <property type="entry name" value="VWA"/>
    <property type="match status" value="1"/>
</dbReference>
<accession>G9ZFE3</accession>
<dbReference type="CDD" id="cd01465">
    <property type="entry name" value="vWA_subgroup"/>
    <property type="match status" value="1"/>
</dbReference>
<gene>
    <name evidence="2" type="ORF">HMPREF9080_01488</name>
</gene>
<dbReference type="PANTHER" id="PTHR10579:SF43">
    <property type="entry name" value="ZINC FINGER (C3HC4-TYPE RING FINGER) FAMILY PROTEIN"/>
    <property type="match status" value="1"/>
</dbReference>
<dbReference type="SMART" id="SM00327">
    <property type="entry name" value="VWA"/>
    <property type="match status" value="1"/>
</dbReference>
<dbReference type="PROSITE" id="PS50234">
    <property type="entry name" value="VWFA"/>
    <property type="match status" value="1"/>
</dbReference>
<dbReference type="Pfam" id="PF12450">
    <property type="entry name" value="vWF_A"/>
    <property type="match status" value="1"/>
</dbReference>
<dbReference type="InterPro" id="IPR036465">
    <property type="entry name" value="vWFA_dom_sf"/>
</dbReference>
<dbReference type="AlphaFoldDB" id="G9ZFE3"/>
<dbReference type="PATRIC" id="fig|797473.3.peg.1198"/>
<name>G9ZFE3_9GAMM</name>
<protein>
    <submittedName>
        <fullName evidence="2">von Willebrand factor type A domain protein</fullName>
    </submittedName>
</protein>
<evidence type="ECO:0000313" key="3">
    <source>
        <dbReference type="Proteomes" id="UP000004750"/>
    </source>
</evidence>
<sequence>MMIGGVNPPRRRGKTASLPATSQGVDMKIPLLTLSLLAACGSVHAASLCDDLHPATPPYERDFAYSVAPQMAMKRVPAGAVVGAAAPAPQAEAATNDAVAQFGIGGTVITTPENTEKYAHQDINPVQRTADNPVSTFSIDIDTGSYSNVRRMIEKENRLPPADAVRIEEITNYFTYHYPLPTDGKPFAVHTETVASPWQADAQLIRIGVQAADLDPGKRPPANLVFLIDTSGSMDAPDKLPLVQKTVCHFAEALRPDDHISLITYSGFTKELLSPTAGSEKTKIVDALKTLYADGSTAGGEALRMAYDAAKKHYRADGINRILLATDGDFNVGISDPEALKTYVAEQKKSGISLTTLGYGSGNYNDQLMEQLADAGDGNYSYIDSLDEAKKVLVRQLTSTLATVAQDLKIQVEFNPATVKEYRLVGYENRVLRQEDFNNDKVGAGDIGAGMNVTALYEIIPQGKPGWLDESRYQKAATTQGKTDEYGWLKLRYKNPGASDSQLLEFAIPAHSIPLAEASEATRFAVAAASYAQALKGGTQNGNLDWDGILRLAQAAKGDDPYGERAGLLTLIEKAKSLAAGK</sequence>
<evidence type="ECO:0000259" key="1">
    <source>
        <dbReference type="PROSITE" id="PS50234"/>
    </source>
</evidence>
<feature type="domain" description="VWFA" evidence="1">
    <location>
        <begin position="223"/>
        <end position="401"/>
    </location>
</feature>
<dbReference type="InterPro" id="IPR002035">
    <property type="entry name" value="VWF_A"/>
</dbReference>
<dbReference type="HOGENOM" id="CLU_019123_3_0_6"/>
<dbReference type="PANTHER" id="PTHR10579">
    <property type="entry name" value="CALCIUM-ACTIVATED CHLORIDE CHANNEL REGULATOR"/>
    <property type="match status" value="1"/>
</dbReference>
<evidence type="ECO:0000313" key="2">
    <source>
        <dbReference type="EMBL" id="EHM53970.1"/>
    </source>
</evidence>
<dbReference type="STRING" id="797473.HMPREF9080_01488"/>
<dbReference type="InterPro" id="IPR022156">
    <property type="entry name" value="Uncharacterised_YfbK_N"/>
</dbReference>
<dbReference type="InterPro" id="IPR021908">
    <property type="entry name" value="YfbK_C"/>
</dbReference>
<dbReference type="Pfam" id="PF12034">
    <property type="entry name" value="YfbK_C"/>
    <property type="match status" value="1"/>
</dbReference>
<comment type="caution">
    <text evidence="2">The sequence shown here is derived from an EMBL/GenBank/DDBJ whole genome shotgun (WGS) entry which is preliminary data.</text>
</comment>
<dbReference type="Gene3D" id="3.40.50.410">
    <property type="entry name" value="von Willebrand factor, type A domain"/>
    <property type="match status" value="1"/>
</dbReference>
<proteinExistence type="predicted"/>
<dbReference type="SUPFAM" id="SSF53300">
    <property type="entry name" value="vWA-like"/>
    <property type="match status" value="1"/>
</dbReference>
<reference evidence="2 3" key="1">
    <citation type="submission" date="2011-08" db="EMBL/GenBank/DDBJ databases">
        <authorList>
            <person name="Weinstock G."/>
            <person name="Sodergren E."/>
            <person name="Clifton S."/>
            <person name="Fulton L."/>
            <person name="Fulton B."/>
            <person name="Courtney L."/>
            <person name="Fronick C."/>
            <person name="Harrison M."/>
            <person name="Strong C."/>
            <person name="Farmer C."/>
            <person name="Delahaunty K."/>
            <person name="Markovic C."/>
            <person name="Hall O."/>
            <person name="Minx P."/>
            <person name="Tomlinson C."/>
            <person name="Mitreva M."/>
            <person name="Hou S."/>
            <person name="Chen J."/>
            <person name="Wollam A."/>
            <person name="Pepin K.H."/>
            <person name="Johnson M."/>
            <person name="Bhonagiri V."/>
            <person name="Zhang X."/>
            <person name="Suruliraj S."/>
            <person name="Warren W."/>
            <person name="Chinwalla A."/>
            <person name="Mardis E.R."/>
            <person name="Wilson R.K."/>
        </authorList>
    </citation>
    <scope>NUCLEOTIDE SEQUENCE [LARGE SCALE GENOMIC DNA]</scope>
    <source>
        <strain evidence="2 3">F0432</strain>
    </source>
</reference>
<dbReference type="Proteomes" id="UP000004750">
    <property type="component" value="Unassembled WGS sequence"/>
</dbReference>
<dbReference type="EMBL" id="AGCM01000083">
    <property type="protein sequence ID" value="EHM53970.1"/>
    <property type="molecule type" value="Genomic_DNA"/>
</dbReference>